<accession>A0A2N9HAE2</accession>
<sequence>MPETKQEEFKALVSDTARRFLGARTDRFVNEVELFLASGLNIEAYDAVYMQRLGWSSPGVTSEASEGAASNEQTTLVPYLESSVLMDMARDSNYGAFMEKFLLQPSPSPHQLPLHALTFAVKDIFDVDGYVTGFGNPDWARTHPAATLTAPAILAILRGGATCVGKTVTAEMAYSINGENKHYGTPRNPCVPDRVPGGSSSGSAVAVGAKLVDFALGTDTGGSVRVPASYCGILGFRPSHGAISTAGVIPLVQTFDTVGWFARDPVILNRVGQVLLQLPDVDLVRPSQIIIAEDCFRLSDIPNDRVIQPLVNSVEKLFGGHLVKHAVLEDYVKDKVPSLKQFFSKGNVDQESNIPSLEALSSAMRLIIGYEFKNNHGEWISTVKPDLGPGISERVWEALRTTDEKVDVCHSVKTELRAALIALLGDFGVLAIPTVLGPPSKLQTDPTLLENFCDKTFSLLLIASASGFCQVSIPLGLYDNLPVSISLLAKHGSDGFLLNLVETLYDILKEEVGIIEKMGY</sequence>
<name>A0A2N9HAE2_FAGSY</name>
<organism evidence="3">
    <name type="scientific">Fagus sylvatica</name>
    <name type="common">Beechnut</name>
    <dbReference type="NCBI Taxonomy" id="28930"/>
    <lineage>
        <taxon>Eukaryota</taxon>
        <taxon>Viridiplantae</taxon>
        <taxon>Streptophyta</taxon>
        <taxon>Embryophyta</taxon>
        <taxon>Tracheophyta</taxon>
        <taxon>Spermatophyta</taxon>
        <taxon>Magnoliopsida</taxon>
        <taxon>eudicotyledons</taxon>
        <taxon>Gunneridae</taxon>
        <taxon>Pentapetalae</taxon>
        <taxon>rosids</taxon>
        <taxon>fabids</taxon>
        <taxon>Fagales</taxon>
        <taxon>Fagaceae</taxon>
        <taxon>Fagus</taxon>
    </lineage>
</organism>
<evidence type="ECO:0000256" key="1">
    <source>
        <dbReference type="ARBA" id="ARBA00009199"/>
    </source>
</evidence>
<dbReference type="Gene3D" id="3.90.1300.10">
    <property type="entry name" value="Amidase signature (AS) domain"/>
    <property type="match status" value="1"/>
</dbReference>
<dbReference type="EMBL" id="OIVN01003452">
    <property type="protein sequence ID" value="SPD11357.1"/>
    <property type="molecule type" value="Genomic_DNA"/>
</dbReference>
<proteinExistence type="inferred from homology"/>
<dbReference type="AlphaFoldDB" id="A0A2N9HAE2"/>
<dbReference type="PANTHER" id="PTHR46310">
    <property type="entry name" value="AMIDASE 1"/>
    <property type="match status" value="1"/>
</dbReference>
<comment type="similarity">
    <text evidence="1">Belongs to the amidase family.</text>
</comment>
<dbReference type="FunFam" id="3.90.1300.10:FF:000004">
    <property type="entry name" value="Outer envelope protein 64, mitochondrial"/>
    <property type="match status" value="1"/>
</dbReference>
<dbReference type="InterPro" id="IPR020556">
    <property type="entry name" value="Amidase_CS"/>
</dbReference>
<dbReference type="SUPFAM" id="SSF75304">
    <property type="entry name" value="Amidase signature (AS) enzymes"/>
    <property type="match status" value="1"/>
</dbReference>
<dbReference type="GO" id="GO:0016811">
    <property type="term" value="F:hydrolase activity, acting on carbon-nitrogen (but not peptide) bonds, in linear amides"/>
    <property type="evidence" value="ECO:0007669"/>
    <property type="project" value="UniProtKB-ARBA"/>
</dbReference>
<dbReference type="Pfam" id="PF01425">
    <property type="entry name" value="Amidase"/>
    <property type="match status" value="1"/>
</dbReference>
<reference evidence="3" key="1">
    <citation type="submission" date="2018-02" db="EMBL/GenBank/DDBJ databases">
        <authorList>
            <person name="Cohen D.B."/>
            <person name="Kent A.D."/>
        </authorList>
    </citation>
    <scope>NUCLEOTIDE SEQUENCE</scope>
</reference>
<dbReference type="InterPro" id="IPR036928">
    <property type="entry name" value="AS_sf"/>
</dbReference>
<gene>
    <name evidence="3" type="ORF">FSB_LOCUS39239</name>
</gene>
<evidence type="ECO:0000313" key="3">
    <source>
        <dbReference type="EMBL" id="SPD11357.1"/>
    </source>
</evidence>
<dbReference type="InterPro" id="IPR023631">
    <property type="entry name" value="Amidase_dom"/>
</dbReference>
<protein>
    <recommendedName>
        <fullName evidence="2">Amidase domain-containing protein</fullName>
    </recommendedName>
</protein>
<dbReference type="PANTHER" id="PTHR46310:SF7">
    <property type="entry name" value="AMIDASE 1"/>
    <property type="match status" value="1"/>
</dbReference>
<dbReference type="PROSITE" id="PS00571">
    <property type="entry name" value="AMIDASES"/>
    <property type="match status" value="1"/>
</dbReference>
<evidence type="ECO:0000259" key="2">
    <source>
        <dbReference type="Pfam" id="PF01425"/>
    </source>
</evidence>
<feature type="domain" description="Amidase" evidence="2">
    <location>
        <begin position="110"/>
        <end position="264"/>
    </location>
</feature>